<comment type="caution">
    <text evidence="3">The sequence shown here is derived from an EMBL/GenBank/DDBJ whole genome shotgun (WGS) entry which is preliminary data.</text>
</comment>
<dbReference type="EMBL" id="JAVIJP010000005">
    <property type="protein sequence ID" value="KAL3652054.1"/>
    <property type="molecule type" value="Genomic_DNA"/>
</dbReference>
<evidence type="ECO:0000313" key="4">
    <source>
        <dbReference type="Proteomes" id="UP001632038"/>
    </source>
</evidence>
<dbReference type="Pfam" id="PF25998">
    <property type="entry name" value="U-box_ZFPL1"/>
    <property type="match status" value="1"/>
</dbReference>
<dbReference type="Proteomes" id="UP001632038">
    <property type="component" value="Unassembled WGS sequence"/>
</dbReference>
<reference evidence="4" key="1">
    <citation type="journal article" date="2024" name="IScience">
        <title>Strigolactones Initiate the Formation of Haustorium-like Structures in Castilleja.</title>
        <authorList>
            <person name="Buerger M."/>
            <person name="Peterson D."/>
            <person name="Chory J."/>
        </authorList>
    </citation>
    <scope>NUCLEOTIDE SEQUENCE [LARGE SCALE GENOMIC DNA]</scope>
</reference>
<keyword evidence="1" id="KW-1133">Transmembrane helix</keyword>
<keyword evidence="1" id="KW-0812">Transmembrane</keyword>
<feature type="domain" description="ZFPL1-like U-box" evidence="2">
    <location>
        <begin position="144"/>
        <end position="173"/>
    </location>
</feature>
<name>A0ABD3EGA7_9LAMI</name>
<evidence type="ECO:0000259" key="2">
    <source>
        <dbReference type="Pfam" id="PF25998"/>
    </source>
</evidence>
<organism evidence="3 4">
    <name type="scientific">Castilleja foliolosa</name>
    <dbReference type="NCBI Taxonomy" id="1961234"/>
    <lineage>
        <taxon>Eukaryota</taxon>
        <taxon>Viridiplantae</taxon>
        <taxon>Streptophyta</taxon>
        <taxon>Embryophyta</taxon>
        <taxon>Tracheophyta</taxon>
        <taxon>Spermatophyta</taxon>
        <taxon>Magnoliopsida</taxon>
        <taxon>eudicotyledons</taxon>
        <taxon>Gunneridae</taxon>
        <taxon>Pentapetalae</taxon>
        <taxon>asterids</taxon>
        <taxon>lamiids</taxon>
        <taxon>Lamiales</taxon>
        <taxon>Orobanchaceae</taxon>
        <taxon>Pedicularideae</taxon>
        <taxon>Castillejinae</taxon>
        <taxon>Castilleja</taxon>
    </lineage>
</organism>
<dbReference type="InterPro" id="IPR058730">
    <property type="entry name" value="U-box_ZFPL1-like"/>
</dbReference>
<dbReference type="AlphaFoldDB" id="A0ABD3EGA7"/>
<feature type="transmembrane region" description="Helical" evidence="1">
    <location>
        <begin position="46"/>
        <end position="70"/>
    </location>
</feature>
<proteinExistence type="predicted"/>
<evidence type="ECO:0000256" key="1">
    <source>
        <dbReference type="SAM" id="Phobius"/>
    </source>
</evidence>
<keyword evidence="4" id="KW-1185">Reference proteome</keyword>
<keyword evidence="1" id="KW-0472">Membrane</keyword>
<accession>A0ABD3EGA7</accession>
<gene>
    <name evidence="3" type="ORF">CASFOL_001735</name>
</gene>
<sequence length="204" mass="23423">MNSESDCRLRRRPIQCKFSKDRRMPPIHDSKTDDTEDLYMAFFGFYHYYFVFSFSVIMVSMVGMTLYSYYCSQENKAKVEELKTLNTVQHVYFFSPVSIGKLQLCERMTNPIRESIVDCARIPSMPNASFTIGWKIFDMSAKQCHTCCLVSHMKSFPPYTAPASYVCPGCATSNMASKKCQRFRLKPSLVAERGTNAALQSQHN</sequence>
<protein>
    <recommendedName>
        <fullName evidence="2">ZFPL1-like U-box domain-containing protein</fullName>
    </recommendedName>
</protein>
<evidence type="ECO:0000313" key="3">
    <source>
        <dbReference type="EMBL" id="KAL3652054.1"/>
    </source>
</evidence>